<dbReference type="PROSITE" id="PS00545">
    <property type="entry name" value="ALDOSE_1_EPIMERASE"/>
    <property type="match status" value="1"/>
</dbReference>
<evidence type="ECO:0000256" key="8">
    <source>
        <dbReference type="ARBA" id="ARBA00022837"/>
    </source>
</evidence>
<dbReference type="PANTHER" id="PTHR10091">
    <property type="entry name" value="ALDOSE-1-EPIMERASE"/>
    <property type="match status" value="1"/>
</dbReference>
<dbReference type="InterPro" id="IPR015443">
    <property type="entry name" value="Aldose_1-epimerase"/>
</dbReference>
<evidence type="ECO:0000256" key="5">
    <source>
        <dbReference type="ARBA" id="ARBA00011245"/>
    </source>
</evidence>
<dbReference type="InterPro" id="IPR018052">
    <property type="entry name" value="Ald1_epimerase_CS"/>
</dbReference>
<proteinExistence type="inferred from homology"/>
<name>A0ABS2E0S4_9BACT</name>
<accession>A0ABS2E0S4</accession>
<reference evidence="12 13" key="1">
    <citation type="journal article" date="2021" name="Sci. Rep.">
        <title>The distribution of antibiotic resistance genes in chicken gut microbiota commensals.</title>
        <authorList>
            <person name="Juricova H."/>
            <person name="Matiasovicova J."/>
            <person name="Kubasova T."/>
            <person name="Cejkova D."/>
            <person name="Rychlik I."/>
        </authorList>
    </citation>
    <scope>NUCLEOTIDE SEQUENCE [LARGE SCALE GENOMIC DNA]</scope>
    <source>
        <strain evidence="12 13">An772</strain>
    </source>
</reference>
<comment type="catalytic activity">
    <reaction evidence="1 11">
        <text>alpha-D-glucose = beta-D-glucose</text>
        <dbReference type="Rhea" id="RHEA:10264"/>
        <dbReference type="ChEBI" id="CHEBI:15903"/>
        <dbReference type="ChEBI" id="CHEBI:17925"/>
        <dbReference type="EC" id="5.1.3.3"/>
    </reaction>
</comment>
<dbReference type="InterPro" id="IPR011013">
    <property type="entry name" value="Gal_mutarotase_sf_dom"/>
</dbReference>
<dbReference type="PIRSF" id="PIRSF005096">
    <property type="entry name" value="GALM"/>
    <property type="match status" value="1"/>
</dbReference>
<evidence type="ECO:0000256" key="10">
    <source>
        <dbReference type="ARBA" id="ARBA00023277"/>
    </source>
</evidence>
<dbReference type="PANTHER" id="PTHR10091:SF0">
    <property type="entry name" value="GALACTOSE MUTAROTASE"/>
    <property type="match status" value="1"/>
</dbReference>
<dbReference type="InterPro" id="IPR014718">
    <property type="entry name" value="GH-type_carb-bd"/>
</dbReference>
<comment type="pathway">
    <text evidence="3 11">Carbohydrate metabolism; hexose metabolism.</text>
</comment>
<dbReference type="Pfam" id="PF01263">
    <property type="entry name" value="Aldose_epim"/>
    <property type="match status" value="1"/>
</dbReference>
<keyword evidence="10 11" id="KW-0119">Carbohydrate metabolism</keyword>
<protein>
    <recommendedName>
        <fullName evidence="7 11">Aldose 1-epimerase</fullName>
        <ecNumber evidence="6 11">5.1.3.3</ecNumber>
    </recommendedName>
</protein>
<keyword evidence="9 11" id="KW-0413">Isomerase</keyword>
<keyword evidence="13" id="KW-1185">Reference proteome</keyword>
<evidence type="ECO:0000256" key="6">
    <source>
        <dbReference type="ARBA" id="ARBA00013185"/>
    </source>
</evidence>
<evidence type="ECO:0000256" key="3">
    <source>
        <dbReference type="ARBA" id="ARBA00005028"/>
    </source>
</evidence>
<comment type="cofactor">
    <cofactor evidence="2">
        <name>Ca(2+)</name>
        <dbReference type="ChEBI" id="CHEBI:29108"/>
    </cofactor>
</comment>
<dbReference type="CDD" id="cd09019">
    <property type="entry name" value="galactose_mutarotase_like"/>
    <property type="match status" value="1"/>
</dbReference>
<dbReference type="InterPro" id="IPR008183">
    <property type="entry name" value="Aldose_1/G6P_1-epimerase"/>
</dbReference>
<dbReference type="NCBIfam" id="NF008277">
    <property type="entry name" value="PRK11055.1"/>
    <property type="match status" value="1"/>
</dbReference>
<evidence type="ECO:0000256" key="9">
    <source>
        <dbReference type="ARBA" id="ARBA00023235"/>
    </source>
</evidence>
<evidence type="ECO:0000256" key="2">
    <source>
        <dbReference type="ARBA" id="ARBA00001913"/>
    </source>
</evidence>
<dbReference type="InterPro" id="IPR047215">
    <property type="entry name" value="Galactose_mutarotase-like"/>
</dbReference>
<dbReference type="EC" id="5.1.3.3" evidence="6 11"/>
<dbReference type="Proteomes" id="UP000766986">
    <property type="component" value="Unassembled WGS sequence"/>
</dbReference>
<dbReference type="SUPFAM" id="SSF74650">
    <property type="entry name" value="Galactose mutarotase-like"/>
    <property type="match status" value="1"/>
</dbReference>
<evidence type="ECO:0000256" key="4">
    <source>
        <dbReference type="ARBA" id="ARBA00006206"/>
    </source>
</evidence>
<evidence type="ECO:0000256" key="7">
    <source>
        <dbReference type="ARBA" id="ARBA00014165"/>
    </source>
</evidence>
<comment type="subunit">
    <text evidence="5">Monomer.</text>
</comment>
<organism evidence="12 13">
    <name type="scientific">Mediterranea massiliensis</name>
    <dbReference type="NCBI Taxonomy" id="1841865"/>
    <lineage>
        <taxon>Bacteria</taxon>
        <taxon>Pseudomonadati</taxon>
        <taxon>Bacteroidota</taxon>
        <taxon>Bacteroidia</taxon>
        <taxon>Bacteroidales</taxon>
        <taxon>Bacteroidaceae</taxon>
        <taxon>Mediterranea</taxon>
    </lineage>
</organism>
<sequence>MRWLIGICFYFFCSHLFAQGVSVYKINSVIYDGKLIELIGMDNSHGMSVKVTNYAGTLMDICIPDRRGNRESVVLGFDSLENYLKPHPKFGSTIGRYANRIAGASIALNGKEYVLDNNNNGNCIHGGFDGFHRQTFKSDSFYVVKDTAIVRFKYESRHLDGGFPGNLSLAIYYKLTEQNELVIEYEAVTDRATVINLTNHSYFNLSGGRNDVLDHFYRFYADSVTVINTFGLPTGKLMDVANTNYDFKAGSRLRERIVGGAKYDINYQLRKEENTLSLAAVVTDTVSGRRLCAYTTEPGMQFYVPSLDMGRFVGHGGKKYGRYYGFCLEMQHYPDSPHFPHFPTTVLLPGNVYRQITVYKFDVID</sequence>
<keyword evidence="8" id="KW-0106">Calcium</keyword>
<dbReference type="RefSeq" id="WP_205095344.1">
    <property type="nucleotide sequence ID" value="NZ_CAWVFH010000005.1"/>
</dbReference>
<evidence type="ECO:0000313" key="12">
    <source>
        <dbReference type="EMBL" id="MBM6735192.1"/>
    </source>
</evidence>
<evidence type="ECO:0000256" key="1">
    <source>
        <dbReference type="ARBA" id="ARBA00001614"/>
    </source>
</evidence>
<gene>
    <name evidence="12" type="ORF">H7U35_08160</name>
</gene>
<evidence type="ECO:0000313" key="13">
    <source>
        <dbReference type="Proteomes" id="UP000766986"/>
    </source>
</evidence>
<comment type="similarity">
    <text evidence="4 11">Belongs to the aldose epimerase family.</text>
</comment>
<comment type="caution">
    <text evidence="12">The sequence shown here is derived from an EMBL/GenBank/DDBJ whole genome shotgun (WGS) entry which is preliminary data.</text>
</comment>
<evidence type="ECO:0000256" key="11">
    <source>
        <dbReference type="PIRNR" id="PIRNR005096"/>
    </source>
</evidence>
<dbReference type="Gene3D" id="2.70.98.10">
    <property type="match status" value="1"/>
</dbReference>
<dbReference type="EMBL" id="JACLYZ010000015">
    <property type="protein sequence ID" value="MBM6735192.1"/>
    <property type="molecule type" value="Genomic_DNA"/>
</dbReference>